<dbReference type="Pfam" id="PF01363">
    <property type="entry name" value="FYVE"/>
    <property type="match status" value="1"/>
</dbReference>
<dbReference type="SUPFAM" id="SSF54695">
    <property type="entry name" value="POZ domain"/>
    <property type="match status" value="1"/>
</dbReference>
<evidence type="ECO:0000256" key="6">
    <source>
        <dbReference type="PROSITE-ProRule" id="PRU00023"/>
    </source>
</evidence>
<protein>
    <submittedName>
        <fullName evidence="11">Ankyrin repeat and FYVE domain containing 1</fullName>
    </submittedName>
</protein>
<dbReference type="SMART" id="SM00248">
    <property type="entry name" value="ANK"/>
    <property type="match status" value="19"/>
</dbReference>
<evidence type="ECO:0000313" key="11">
    <source>
        <dbReference type="Ensembl" id="ENSCCRP00020114479.1"/>
    </source>
</evidence>
<dbReference type="Pfam" id="PF13606">
    <property type="entry name" value="Ank_3"/>
    <property type="match status" value="1"/>
</dbReference>
<dbReference type="GO" id="GO:0008270">
    <property type="term" value="F:zinc ion binding"/>
    <property type="evidence" value="ECO:0007669"/>
    <property type="project" value="UniProtKB-KW"/>
</dbReference>
<dbReference type="CDD" id="cd18303">
    <property type="entry name" value="BTB_POZ_Rank-5"/>
    <property type="match status" value="1"/>
</dbReference>
<feature type="repeat" description="ANK" evidence="6">
    <location>
        <begin position="807"/>
        <end position="839"/>
    </location>
</feature>
<evidence type="ECO:0000256" key="7">
    <source>
        <dbReference type="PROSITE-ProRule" id="PRU00091"/>
    </source>
</evidence>
<dbReference type="AlphaFoldDB" id="A0A8C2KVH2"/>
<feature type="repeat" description="ANK" evidence="6">
    <location>
        <begin position="908"/>
        <end position="941"/>
    </location>
</feature>
<dbReference type="InterPro" id="IPR049763">
    <property type="entry name" value="ANKFY1_BACK"/>
</dbReference>
<dbReference type="InterPro" id="IPR011011">
    <property type="entry name" value="Znf_FYVE_PHD"/>
</dbReference>
<dbReference type="PROSITE" id="PS50088">
    <property type="entry name" value="ANK_REPEAT"/>
    <property type="match status" value="9"/>
</dbReference>
<proteinExistence type="predicted"/>
<evidence type="ECO:0000256" key="3">
    <source>
        <dbReference type="ARBA" id="ARBA00022771"/>
    </source>
</evidence>
<dbReference type="CDD" id="cd15728">
    <property type="entry name" value="FYVE_ANFY1"/>
    <property type="match status" value="1"/>
</dbReference>
<keyword evidence="5 6" id="KW-0040">ANK repeat</keyword>
<dbReference type="Gene3D" id="1.25.40.20">
    <property type="entry name" value="Ankyrin repeat-containing domain"/>
    <property type="match status" value="6"/>
</dbReference>
<dbReference type="Gene3D" id="3.30.40.10">
    <property type="entry name" value="Zinc/RING finger domain, C3HC4 (zinc finger)"/>
    <property type="match status" value="1"/>
</dbReference>
<dbReference type="PANTHER" id="PTHR24198">
    <property type="entry name" value="ANKYRIN REPEAT AND PROTEIN KINASE DOMAIN-CONTAINING PROTEIN"/>
    <property type="match status" value="1"/>
</dbReference>
<evidence type="ECO:0000256" key="4">
    <source>
        <dbReference type="ARBA" id="ARBA00022833"/>
    </source>
</evidence>
<feature type="repeat" description="ANK" evidence="6">
    <location>
        <begin position="491"/>
        <end position="523"/>
    </location>
</feature>
<dbReference type="InterPro" id="IPR011333">
    <property type="entry name" value="SKP1/BTB/POZ_sf"/>
</dbReference>
<keyword evidence="2" id="KW-0677">Repeat</keyword>
<name>A0A8C2KVH2_CYPCA</name>
<accession>A0A8C2KVH2</accession>
<dbReference type="SMART" id="SM00064">
    <property type="entry name" value="FYVE"/>
    <property type="match status" value="1"/>
</dbReference>
<dbReference type="Gene3D" id="3.30.710.10">
    <property type="entry name" value="Potassium Channel Kv1.1, Chain A"/>
    <property type="match status" value="1"/>
</dbReference>
<dbReference type="InterPro" id="IPR017455">
    <property type="entry name" value="Znf_FYVE-rel"/>
</dbReference>
<organism evidence="11 12">
    <name type="scientific">Cyprinus carpio</name>
    <name type="common">Common carp</name>
    <dbReference type="NCBI Taxonomy" id="7962"/>
    <lineage>
        <taxon>Eukaryota</taxon>
        <taxon>Metazoa</taxon>
        <taxon>Chordata</taxon>
        <taxon>Craniata</taxon>
        <taxon>Vertebrata</taxon>
        <taxon>Euteleostomi</taxon>
        <taxon>Actinopterygii</taxon>
        <taxon>Neopterygii</taxon>
        <taxon>Teleostei</taxon>
        <taxon>Ostariophysi</taxon>
        <taxon>Cypriniformes</taxon>
        <taxon>Cyprinidae</taxon>
        <taxon>Cyprininae</taxon>
        <taxon>Cyprinus</taxon>
    </lineage>
</organism>
<evidence type="ECO:0000256" key="8">
    <source>
        <dbReference type="SAM" id="Coils"/>
    </source>
</evidence>
<feature type="repeat" description="ANK" evidence="6">
    <location>
        <begin position="875"/>
        <end position="907"/>
    </location>
</feature>
<dbReference type="InterPro" id="IPR000306">
    <property type="entry name" value="Znf_FYVE"/>
</dbReference>
<dbReference type="InterPro" id="IPR036770">
    <property type="entry name" value="Ankyrin_rpt-contain_sf"/>
</dbReference>
<keyword evidence="8" id="KW-0175">Coiled coil</keyword>
<evidence type="ECO:0000256" key="5">
    <source>
        <dbReference type="ARBA" id="ARBA00023043"/>
    </source>
</evidence>
<dbReference type="SUPFAM" id="SSF48403">
    <property type="entry name" value="Ankyrin repeat"/>
    <property type="match status" value="3"/>
</dbReference>
<dbReference type="SMART" id="SM00225">
    <property type="entry name" value="BTB"/>
    <property type="match status" value="1"/>
</dbReference>
<dbReference type="PROSITE" id="PS50297">
    <property type="entry name" value="ANK_REP_REGION"/>
    <property type="match status" value="6"/>
</dbReference>
<keyword evidence="1" id="KW-0479">Metal-binding</keyword>
<evidence type="ECO:0000259" key="10">
    <source>
        <dbReference type="PROSITE" id="PS50178"/>
    </source>
</evidence>
<dbReference type="CDD" id="cd18501">
    <property type="entry name" value="BACK_ANKFY1_Rank5"/>
    <property type="match status" value="1"/>
</dbReference>
<feature type="repeat" description="ANK" evidence="6">
    <location>
        <begin position="980"/>
        <end position="1012"/>
    </location>
</feature>
<dbReference type="InterPro" id="IPR013083">
    <property type="entry name" value="Znf_RING/FYVE/PHD"/>
</dbReference>
<dbReference type="InterPro" id="IPR049764">
    <property type="entry name" value="ANFY1_FYVE"/>
</dbReference>
<feature type="repeat" description="ANK" evidence="6">
    <location>
        <begin position="706"/>
        <end position="738"/>
    </location>
</feature>
<dbReference type="Pfam" id="PF00651">
    <property type="entry name" value="BTB"/>
    <property type="match status" value="1"/>
</dbReference>
<reference evidence="11" key="1">
    <citation type="submission" date="2025-08" db="UniProtKB">
        <authorList>
            <consortium name="Ensembl"/>
        </authorList>
    </citation>
    <scope>IDENTIFICATION</scope>
</reference>
<feature type="repeat" description="ANK" evidence="6">
    <location>
        <begin position="367"/>
        <end position="400"/>
    </location>
</feature>
<keyword evidence="4" id="KW-0862">Zinc</keyword>
<evidence type="ECO:0000256" key="1">
    <source>
        <dbReference type="ARBA" id="ARBA00022723"/>
    </source>
</evidence>
<dbReference type="InterPro" id="IPR049765">
    <property type="entry name" value="ANFY1_BTB_POZ"/>
</dbReference>
<evidence type="ECO:0000313" key="12">
    <source>
        <dbReference type="Proteomes" id="UP000694701"/>
    </source>
</evidence>
<dbReference type="Ensembl" id="ENSCCRT00020124888.1">
    <property type="protein sequence ID" value="ENSCCRP00020114479.1"/>
    <property type="gene ID" value="ENSCCRG00020051300.1"/>
</dbReference>
<sequence length="1106" mass="121036">MEVQKLQKHLALLRQEYVKMQQKLVETERRCSVLAAQASLPGSTSQASDTFISRLLAIVAGLYQQEQYSDLQVKIGQERFSAHKFVLAARSEIWSLANMTSTSELDLSDAKPEVAMAMLRWAYTDDLELSGDDGFLIDLMKLANRFHLHLLRERCEKGVMSSVNMRNCIRFYQTAEELDATTLMNYCGEIIASHWDDLRKEDFSTMDAQLLYKMIKSKTEYPLHKAIKVEREDVVFLYLIEMDAQLPGKLNELDNNGDLALDLALSKKLESIATTLVNNKADVDMVDQSGWSLLHKAIQRGDEFASTFLIRHSAQVNAATVGAVETPLHLVCSFSPKKHSGEVMAGMAHIAEALLKAGANPNMQNSKGRTPLHEAVVSGNEPVFNQLLQCKQLDLELKDHEGSTALWLALQYITVASDPSVNPFEDEAPVVNGTSFDENSFAARLIQRGSNPDAPDSNGNCLMQRAAIAGSEAAAIFLATHGAKVNHTNKWGETPLHTACRSGLAGLTAELLQQGANPNLQTESALPDGVEKSQGVSLQSPLHLAIIHNHPDVVSVILEQKEIYIHLPDMLSCGINVSSEGLSPAGCVTQEGQTALQLAISNQLPLVVDAICTRGADMSVVDEKGDPPLWLALENGLEDIASTLVRHGCDATCWSSGPGGCQQTLLHRAIDDNNEITACFLIRSGCDVNSPRRPGPNGEGDEEARDGQSPLHLAASWGLEEVAQCLLEFGANVNAQDSEGRAPIHVAISNQQSIIIQLLISHPEIRLNIRDRQGMTPFACAMTHKNNKAAEAILKREPGAAEQVDNKGRNFLHVAVQNSDIESVLFLISVQANVNSRVQDSAKLSPLHLAVQAGSEIIVRNLLLAGAKVNELTKHRQTGLHLAAQQDLSTICSVLIENGVDFTAVDENGNNALHLAVMQGRLNNVRALLTESNIDAEAYNLRGQSPMHVLGQYGKENAAAIFELFLECMPEYPLDKPDNEGNTVLLLAYMKGNANLCRAIVRAGARLGVNNNQGINIFNYQVATKQLLFRLLDMLSKEPPWCDGSNCYECMTKFGVTTRKHHCRHCGRLLCHKCSIKEIPIIKFDLNKPVLVCNICFDVLTLGGVS</sequence>
<dbReference type="PROSITE" id="PS50178">
    <property type="entry name" value="ZF_FYVE"/>
    <property type="match status" value="1"/>
</dbReference>
<keyword evidence="3 7" id="KW-0863">Zinc-finger</keyword>
<dbReference type="PRINTS" id="PR01415">
    <property type="entry name" value="ANKYRIN"/>
</dbReference>
<feature type="repeat" description="ANK" evidence="6">
    <location>
        <begin position="842"/>
        <end position="874"/>
    </location>
</feature>
<dbReference type="InterPro" id="IPR002110">
    <property type="entry name" value="Ankyrin_rpt"/>
</dbReference>
<evidence type="ECO:0000259" key="9">
    <source>
        <dbReference type="PROSITE" id="PS50097"/>
    </source>
</evidence>
<dbReference type="Pfam" id="PF12796">
    <property type="entry name" value="Ank_2"/>
    <property type="match status" value="5"/>
</dbReference>
<dbReference type="InterPro" id="IPR000210">
    <property type="entry name" value="BTB/POZ_dom"/>
</dbReference>
<feature type="repeat" description="ANK" evidence="6">
    <location>
        <begin position="591"/>
        <end position="623"/>
    </location>
</feature>
<dbReference type="Proteomes" id="UP000694701">
    <property type="component" value="Unplaced"/>
</dbReference>
<feature type="domain" description="BTB" evidence="9">
    <location>
        <begin position="69"/>
        <end position="131"/>
    </location>
</feature>
<dbReference type="PROSITE" id="PS50097">
    <property type="entry name" value="BTB"/>
    <property type="match status" value="1"/>
</dbReference>
<dbReference type="FunFam" id="3.30.40.10:FF:000104">
    <property type="entry name" value="Ankyrin repeat and FYVE domain-containing 1"/>
    <property type="match status" value="1"/>
</dbReference>
<dbReference type="SUPFAM" id="SSF57903">
    <property type="entry name" value="FYVE/PHD zinc finger"/>
    <property type="match status" value="1"/>
</dbReference>
<evidence type="ECO:0000256" key="2">
    <source>
        <dbReference type="ARBA" id="ARBA00022737"/>
    </source>
</evidence>
<feature type="coiled-coil region" evidence="8">
    <location>
        <begin position="3"/>
        <end position="30"/>
    </location>
</feature>
<feature type="domain" description="FYVE-type" evidence="10">
    <location>
        <begin position="1041"/>
        <end position="1101"/>
    </location>
</feature>
<dbReference type="PANTHER" id="PTHR24198:SF191">
    <property type="entry name" value="RABANKYRIN-5-LIKE"/>
    <property type="match status" value="1"/>
</dbReference>